<evidence type="ECO:0000256" key="6">
    <source>
        <dbReference type="ARBA" id="ARBA00023136"/>
    </source>
</evidence>
<comment type="caution">
    <text evidence="8">Lacks conserved residue(s) required for the propagation of feature annotation.</text>
</comment>
<dbReference type="PRINTS" id="PR00261">
    <property type="entry name" value="LDLRECEPTOR"/>
</dbReference>
<dbReference type="PANTHER" id="PTHR24270">
    <property type="entry name" value="LOW-DENSITY LIPOPROTEIN RECEPTOR-RELATED"/>
    <property type="match status" value="1"/>
</dbReference>
<evidence type="ECO:0000256" key="5">
    <source>
        <dbReference type="ARBA" id="ARBA00022989"/>
    </source>
</evidence>
<sequence length="92" mass="9894">MKSGLAQAINRPEDCKGDSMLDCGLGGDVSQCVPRSLACNQVPDCQNGWDESVQICGCPPHEFACNSSHCIDLVRRCDLTQDCLDGSDELDC</sequence>
<dbReference type="SMART" id="SM00192">
    <property type="entry name" value="LDLa"/>
    <property type="match status" value="2"/>
</dbReference>
<name>A0A3S1BD61_ELYCH</name>
<dbReference type="CDD" id="cd00112">
    <property type="entry name" value="LDLa"/>
    <property type="match status" value="1"/>
</dbReference>
<dbReference type="Pfam" id="PF00057">
    <property type="entry name" value="Ldl_recept_a"/>
    <property type="match status" value="1"/>
</dbReference>
<reference evidence="9 10" key="1">
    <citation type="submission" date="2019-01" db="EMBL/GenBank/DDBJ databases">
        <title>A draft genome assembly of the solar-powered sea slug Elysia chlorotica.</title>
        <authorList>
            <person name="Cai H."/>
            <person name="Li Q."/>
            <person name="Fang X."/>
            <person name="Li J."/>
            <person name="Curtis N.E."/>
            <person name="Altenburger A."/>
            <person name="Shibata T."/>
            <person name="Feng M."/>
            <person name="Maeda T."/>
            <person name="Schwartz J.A."/>
            <person name="Shigenobu S."/>
            <person name="Lundholm N."/>
            <person name="Nishiyama T."/>
            <person name="Yang H."/>
            <person name="Hasebe M."/>
            <person name="Li S."/>
            <person name="Pierce S.K."/>
            <person name="Wang J."/>
        </authorList>
    </citation>
    <scope>NUCLEOTIDE SEQUENCE [LARGE SCALE GENOMIC DNA]</scope>
    <source>
        <strain evidence="9">EC2010</strain>
        <tissue evidence="9">Whole organism of an adult</tissue>
    </source>
</reference>
<dbReference type="EMBL" id="RQTK01000540">
    <property type="protein sequence ID" value="RUS77961.1"/>
    <property type="molecule type" value="Genomic_DNA"/>
</dbReference>
<accession>A0A3S1BD61</accession>
<feature type="disulfide bond" evidence="8">
    <location>
        <begin position="77"/>
        <end position="92"/>
    </location>
</feature>
<evidence type="ECO:0000256" key="2">
    <source>
        <dbReference type="ARBA" id="ARBA00004308"/>
    </source>
</evidence>
<evidence type="ECO:0000256" key="7">
    <source>
        <dbReference type="ARBA" id="ARBA00023157"/>
    </source>
</evidence>
<feature type="disulfide bond" evidence="8">
    <location>
        <begin position="65"/>
        <end position="83"/>
    </location>
</feature>
<keyword evidence="10" id="KW-1185">Reference proteome</keyword>
<dbReference type="PROSITE" id="PS01209">
    <property type="entry name" value="LDLRA_1"/>
    <property type="match status" value="2"/>
</dbReference>
<dbReference type="InterPro" id="IPR002172">
    <property type="entry name" value="LDrepeatLR_classA_rpt"/>
</dbReference>
<evidence type="ECO:0000256" key="4">
    <source>
        <dbReference type="ARBA" id="ARBA00022737"/>
    </source>
</evidence>
<dbReference type="GO" id="GO:0012505">
    <property type="term" value="C:endomembrane system"/>
    <property type="evidence" value="ECO:0007669"/>
    <property type="project" value="UniProtKB-SubCell"/>
</dbReference>
<dbReference type="AlphaFoldDB" id="A0A3S1BD61"/>
<gene>
    <name evidence="9" type="ORF">EGW08_014270</name>
</gene>
<keyword evidence="7 8" id="KW-1015">Disulfide bond</keyword>
<dbReference type="InterPro" id="IPR050685">
    <property type="entry name" value="LDLR"/>
</dbReference>
<evidence type="ECO:0000313" key="9">
    <source>
        <dbReference type="EMBL" id="RUS77961.1"/>
    </source>
</evidence>
<dbReference type="SUPFAM" id="SSF57424">
    <property type="entry name" value="LDL receptor-like module"/>
    <property type="match status" value="1"/>
</dbReference>
<keyword evidence="3" id="KW-0812">Transmembrane</keyword>
<dbReference type="InterPro" id="IPR036055">
    <property type="entry name" value="LDL_receptor-like_sf"/>
</dbReference>
<dbReference type="OrthoDB" id="6152717at2759"/>
<organism evidence="9 10">
    <name type="scientific">Elysia chlorotica</name>
    <name type="common">Eastern emerald elysia</name>
    <name type="synonym">Sea slug</name>
    <dbReference type="NCBI Taxonomy" id="188477"/>
    <lineage>
        <taxon>Eukaryota</taxon>
        <taxon>Metazoa</taxon>
        <taxon>Spiralia</taxon>
        <taxon>Lophotrochozoa</taxon>
        <taxon>Mollusca</taxon>
        <taxon>Gastropoda</taxon>
        <taxon>Heterobranchia</taxon>
        <taxon>Euthyneura</taxon>
        <taxon>Panpulmonata</taxon>
        <taxon>Sacoglossa</taxon>
        <taxon>Placobranchoidea</taxon>
        <taxon>Plakobranchidae</taxon>
        <taxon>Elysia</taxon>
    </lineage>
</organism>
<keyword evidence="4" id="KW-0677">Repeat</keyword>
<evidence type="ECO:0000256" key="8">
    <source>
        <dbReference type="PROSITE-ProRule" id="PRU00124"/>
    </source>
</evidence>
<dbReference type="GO" id="GO:0016192">
    <property type="term" value="P:vesicle-mediated transport"/>
    <property type="evidence" value="ECO:0007669"/>
    <property type="project" value="UniProtKB-ARBA"/>
</dbReference>
<feature type="non-terminal residue" evidence="9">
    <location>
        <position position="92"/>
    </location>
</feature>
<evidence type="ECO:0000256" key="1">
    <source>
        <dbReference type="ARBA" id="ARBA00004167"/>
    </source>
</evidence>
<evidence type="ECO:0000256" key="3">
    <source>
        <dbReference type="ARBA" id="ARBA00022692"/>
    </source>
</evidence>
<dbReference type="InterPro" id="IPR023415">
    <property type="entry name" value="LDLR_class-A_CS"/>
</dbReference>
<dbReference type="Gene3D" id="4.10.400.10">
    <property type="entry name" value="Low-density Lipoprotein Receptor"/>
    <property type="match status" value="1"/>
</dbReference>
<proteinExistence type="predicted"/>
<protein>
    <submittedName>
        <fullName evidence="9">Uncharacterized protein</fullName>
    </submittedName>
</protein>
<dbReference type="STRING" id="188477.A0A3S1BD61"/>
<keyword evidence="5" id="KW-1133">Transmembrane helix</keyword>
<dbReference type="Proteomes" id="UP000271974">
    <property type="component" value="Unassembled WGS sequence"/>
</dbReference>
<evidence type="ECO:0000313" key="10">
    <source>
        <dbReference type="Proteomes" id="UP000271974"/>
    </source>
</evidence>
<dbReference type="GO" id="GO:0005886">
    <property type="term" value="C:plasma membrane"/>
    <property type="evidence" value="ECO:0007669"/>
    <property type="project" value="TreeGrafter"/>
</dbReference>
<dbReference type="PROSITE" id="PS50068">
    <property type="entry name" value="LDLRA_2"/>
    <property type="match status" value="2"/>
</dbReference>
<keyword evidence="6" id="KW-0472">Membrane</keyword>
<comment type="caution">
    <text evidence="9">The sequence shown here is derived from an EMBL/GenBank/DDBJ whole genome shotgun (WGS) entry which is preliminary data.</text>
</comment>
<feature type="disulfide bond" evidence="8">
    <location>
        <begin position="58"/>
        <end position="70"/>
    </location>
</feature>
<dbReference type="Gene3D" id="2.40.128.620">
    <property type="match status" value="1"/>
</dbReference>
<comment type="subcellular location">
    <subcellularLocation>
        <location evidence="2">Endomembrane system</location>
    </subcellularLocation>
    <subcellularLocation>
        <location evidence="1">Membrane</location>
        <topology evidence="1">Single-pass membrane protein</topology>
    </subcellularLocation>
</comment>